<dbReference type="EMBL" id="BSXU01010258">
    <property type="protein sequence ID" value="GME71547.1"/>
    <property type="molecule type" value="Genomic_DNA"/>
</dbReference>
<organism evidence="3 4">
    <name type="scientific">Ambrosiozyma monospora</name>
    <name type="common">Yeast</name>
    <name type="synonym">Endomycopsis monosporus</name>
    <dbReference type="NCBI Taxonomy" id="43982"/>
    <lineage>
        <taxon>Eukaryota</taxon>
        <taxon>Fungi</taxon>
        <taxon>Dikarya</taxon>
        <taxon>Ascomycota</taxon>
        <taxon>Saccharomycotina</taxon>
        <taxon>Pichiomycetes</taxon>
        <taxon>Pichiales</taxon>
        <taxon>Pichiaceae</taxon>
        <taxon>Ambrosiozyma</taxon>
    </lineage>
</organism>
<dbReference type="OrthoDB" id="69964at2759"/>
<dbReference type="Pfam" id="PF24919">
    <property type="entry name" value="Mug62"/>
    <property type="match status" value="1"/>
</dbReference>
<protein>
    <submittedName>
        <fullName evidence="3">Unnamed protein product</fullName>
    </submittedName>
</protein>
<dbReference type="Proteomes" id="UP001165063">
    <property type="component" value="Unassembled WGS sequence"/>
</dbReference>
<keyword evidence="4" id="KW-1185">Reference proteome</keyword>
<feature type="domain" description="AMP-dependent synthetase/ligase" evidence="1">
    <location>
        <begin position="119"/>
        <end position="195"/>
    </location>
</feature>
<sequence>MLITPPNVLPRTLRSGRYEISNMLTKRKFSEGKLISSFVKFNFPNSVSAIAHGDDIEGGVFSAYSSHMRSETLNYAELQYSGLDFREECKDDKGNLKLSDFKSIIEIMKKRAVSQSEEQALAMIESNGSKGMKDTKQLSWKKFESRVLAVCLYLLEKKNLKSGDYVILNYPMCEEFIICCYACWLAGYKVIPLPPIDSEPKLIDEDCGAFVRIVKQFKL</sequence>
<dbReference type="PANTHER" id="PTHR22754:SF32">
    <property type="entry name" value="DISCO-INTERACTING PROTEIN 2"/>
    <property type="match status" value="1"/>
</dbReference>
<dbReference type="AlphaFoldDB" id="A0A9W6T057"/>
<dbReference type="GO" id="GO:0005829">
    <property type="term" value="C:cytosol"/>
    <property type="evidence" value="ECO:0007669"/>
    <property type="project" value="TreeGrafter"/>
</dbReference>
<dbReference type="InterPro" id="IPR000873">
    <property type="entry name" value="AMP-dep_synth/lig_dom"/>
</dbReference>
<evidence type="ECO:0000313" key="4">
    <source>
        <dbReference type="Proteomes" id="UP001165063"/>
    </source>
</evidence>
<comment type="caution">
    <text evidence="3">The sequence shown here is derived from an EMBL/GenBank/DDBJ whole genome shotgun (WGS) entry which is preliminary data.</text>
</comment>
<name>A0A9W6T057_AMBMO</name>
<evidence type="ECO:0000259" key="2">
    <source>
        <dbReference type="Pfam" id="PF24919"/>
    </source>
</evidence>
<dbReference type="SUPFAM" id="SSF56801">
    <property type="entry name" value="Acetyl-CoA synthetase-like"/>
    <property type="match status" value="1"/>
</dbReference>
<dbReference type="InterPro" id="IPR042099">
    <property type="entry name" value="ANL_N_sf"/>
</dbReference>
<reference evidence="3" key="1">
    <citation type="submission" date="2023-04" db="EMBL/GenBank/DDBJ databases">
        <title>Ambrosiozyma monospora NBRC 1965.</title>
        <authorList>
            <person name="Ichikawa N."/>
            <person name="Sato H."/>
            <person name="Tonouchi N."/>
        </authorList>
    </citation>
    <scope>NUCLEOTIDE SEQUENCE</scope>
    <source>
        <strain evidence="3">NBRC 1965</strain>
    </source>
</reference>
<gene>
    <name evidence="3" type="ORF">Amon01_000929900</name>
</gene>
<feature type="domain" description="Meiotically up-regulated gene 62 protein-like alpha-beta" evidence="2">
    <location>
        <begin position="2"/>
        <end position="50"/>
    </location>
</feature>
<dbReference type="InterPro" id="IPR056881">
    <property type="entry name" value="Mug62_dom"/>
</dbReference>
<dbReference type="Gene3D" id="3.40.50.12780">
    <property type="entry name" value="N-terminal domain of ligase-like"/>
    <property type="match status" value="1"/>
</dbReference>
<dbReference type="PANTHER" id="PTHR22754">
    <property type="entry name" value="DISCO-INTERACTING PROTEIN 2 DIP2 -RELATED"/>
    <property type="match status" value="1"/>
</dbReference>
<dbReference type="Pfam" id="PF00501">
    <property type="entry name" value="AMP-binding"/>
    <property type="match status" value="1"/>
</dbReference>
<evidence type="ECO:0000259" key="1">
    <source>
        <dbReference type="Pfam" id="PF00501"/>
    </source>
</evidence>
<evidence type="ECO:0000313" key="3">
    <source>
        <dbReference type="EMBL" id="GME71547.1"/>
    </source>
</evidence>
<accession>A0A9W6T057</accession>
<proteinExistence type="predicted"/>